<name>A0ABD1HBU9_SALDI</name>
<evidence type="ECO:0000256" key="3">
    <source>
        <dbReference type="ARBA" id="ARBA00022692"/>
    </source>
</evidence>
<keyword evidence="6 12" id="KW-0472">Membrane</keyword>
<feature type="domain" description="Ionotropic glutamate receptor C-terminal" evidence="13">
    <location>
        <begin position="7"/>
        <end position="145"/>
    </location>
</feature>
<keyword evidence="10" id="KW-0407">Ion channel</keyword>
<evidence type="ECO:0000313" key="14">
    <source>
        <dbReference type="EMBL" id="KAL1552579.1"/>
    </source>
</evidence>
<dbReference type="Gene3D" id="1.10.287.70">
    <property type="match status" value="1"/>
</dbReference>
<dbReference type="GO" id="GO:0034220">
    <property type="term" value="P:monoatomic ion transmembrane transport"/>
    <property type="evidence" value="ECO:0007669"/>
    <property type="project" value="UniProtKB-KW"/>
</dbReference>
<evidence type="ECO:0000256" key="5">
    <source>
        <dbReference type="ARBA" id="ARBA00023065"/>
    </source>
</evidence>
<dbReference type="SUPFAM" id="SSF53850">
    <property type="entry name" value="Periplasmic binding protein-like II"/>
    <property type="match status" value="1"/>
</dbReference>
<proteinExistence type="predicted"/>
<accession>A0ABD1HBU9</accession>
<dbReference type="PANTHER" id="PTHR18966">
    <property type="entry name" value="IONOTROPIC GLUTAMATE RECEPTOR"/>
    <property type="match status" value="1"/>
</dbReference>
<dbReference type="EMBL" id="JBEAFC010000006">
    <property type="protein sequence ID" value="KAL1552579.1"/>
    <property type="molecule type" value="Genomic_DNA"/>
</dbReference>
<keyword evidence="4 12" id="KW-1133">Transmembrane helix</keyword>
<dbReference type="Pfam" id="PF00060">
    <property type="entry name" value="Lig_chan"/>
    <property type="match status" value="1"/>
</dbReference>
<keyword evidence="8" id="KW-0325">Glycoprotein</keyword>
<gene>
    <name evidence="14" type="ORF">AAHA92_13360</name>
</gene>
<dbReference type="GO" id="GO:0016020">
    <property type="term" value="C:membrane"/>
    <property type="evidence" value="ECO:0007669"/>
    <property type="project" value="UniProtKB-SubCell"/>
</dbReference>
<organism evidence="14 15">
    <name type="scientific">Salvia divinorum</name>
    <name type="common">Maria pastora</name>
    <name type="synonym">Diviner's sage</name>
    <dbReference type="NCBI Taxonomy" id="28513"/>
    <lineage>
        <taxon>Eukaryota</taxon>
        <taxon>Viridiplantae</taxon>
        <taxon>Streptophyta</taxon>
        <taxon>Embryophyta</taxon>
        <taxon>Tracheophyta</taxon>
        <taxon>Spermatophyta</taxon>
        <taxon>Magnoliopsida</taxon>
        <taxon>eudicotyledons</taxon>
        <taxon>Gunneridae</taxon>
        <taxon>Pentapetalae</taxon>
        <taxon>asterids</taxon>
        <taxon>lamiids</taxon>
        <taxon>Lamiales</taxon>
        <taxon>Lamiaceae</taxon>
        <taxon>Nepetoideae</taxon>
        <taxon>Mentheae</taxon>
        <taxon>Salviinae</taxon>
        <taxon>Salvia</taxon>
        <taxon>Salvia subgen. Calosphace</taxon>
    </lineage>
</organism>
<evidence type="ECO:0000256" key="12">
    <source>
        <dbReference type="SAM" id="Phobius"/>
    </source>
</evidence>
<evidence type="ECO:0000256" key="4">
    <source>
        <dbReference type="ARBA" id="ARBA00022989"/>
    </source>
</evidence>
<feature type="transmembrane region" description="Helical" evidence="12">
    <location>
        <begin position="166"/>
        <end position="190"/>
    </location>
</feature>
<evidence type="ECO:0000256" key="8">
    <source>
        <dbReference type="ARBA" id="ARBA00023180"/>
    </source>
</evidence>
<dbReference type="InterPro" id="IPR001320">
    <property type="entry name" value="Iontro_rcpt_C"/>
</dbReference>
<dbReference type="AlphaFoldDB" id="A0ABD1HBU9"/>
<evidence type="ECO:0000259" key="13">
    <source>
        <dbReference type="SMART" id="SM00079"/>
    </source>
</evidence>
<dbReference type="FunFam" id="3.40.190.10:FF:000195">
    <property type="entry name" value="Glutamate receptor 2.7"/>
    <property type="match status" value="1"/>
</dbReference>
<evidence type="ECO:0000256" key="6">
    <source>
        <dbReference type="ARBA" id="ARBA00023136"/>
    </source>
</evidence>
<feature type="compositionally biased region" description="Polar residues" evidence="11">
    <location>
        <begin position="258"/>
        <end position="268"/>
    </location>
</feature>
<comment type="caution">
    <text evidence="14">The sequence shown here is derived from an EMBL/GenBank/DDBJ whole genome shotgun (WGS) entry which is preliminary data.</text>
</comment>
<sequence>MVFANKERVISNLSRFLLIIWFLVVLILTQSYTASLTSMLTVQELKPTITDVNELIRNKENVGYPHGTGSANGGISAAFDEIPYVKLFLVKYCSKYIMVGPTYKTDGFGFAFPIGSPLVPDISRAILNVTEGKKMMEIEKKWVENDTKCADSSEFSSSNSLGIESFWGLFMIVGIAGVLALIIYVTSFLYENWHVVRPGSDAETTLARKSLELVQRFNNKDLTCHTFKNYERRVNYNGCGCDSVRIVMEPSNEYFHPSPSTFSQNSPGYNGPPSPITSSP</sequence>
<keyword evidence="9" id="KW-1071">Ligand-gated ion channel</keyword>
<dbReference type="Proteomes" id="UP001567538">
    <property type="component" value="Unassembled WGS sequence"/>
</dbReference>
<dbReference type="InterPro" id="IPR015683">
    <property type="entry name" value="Ionotropic_Glu_rcpt"/>
</dbReference>
<evidence type="ECO:0000313" key="15">
    <source>
        <dbReference type="Proteomes" id="UP001567538"/>
    </source>
</evidence>
<dbReference type="Gene3D" id="3.40.190.10">
    <property type="entry name" value="Periplasmic binding protein-like II"/>
    <property type="match status" value="1"/>
</dbReference>
<keyword evidence="2" id="KW-0813">Transport</keyword>
<feature type="compositionally biased region" description="Pro residues" evidence="11">
    <location>
        <begin position="270"/>
        <end position="280"/>
    </location>
</feature>
<protein>
    <recommendedName>
        <fullName evidence="13">Ionotropic glutamate receptor C-terminal domain-containing protein</fullName>
    </recommendedName>
</protein>
<reference evidence="14 15" key="1">
    <citation type="submission" date="2024-06" db="EMBL/GenBank/DDBJ databases">
        <title>A chromosome level genome sequence of Diviner's sage (Salvia divinorum).</title>
        <authorList>
            <person name="Ford S.A."/>
            <person name="Ro D.-K."/>
            <person name="Ness R.W."/>
            <person name="Phillips M.A."/>
        </authorList>
    </citation>
    <scope>NUCLEOTIDE SEQUENCE [LARGE SCALE GENOMIC DNA]</scope>
    <source>
        <strain evidence="14">SAF-2024a</strain>
        <tissue evidence="14">Leaf</tissue>
    </source>
</reference>
<feature type="region of interest" description="Disordered" evidence="11">
    <location>
        <begin position="257"/>
        <end position="280"/>
    </location>
</feature>
<evidence type="ECO:0000256" key="2">
    <source>
        <dbReference type="ARBA" id="ARBA00022448"/>
    </source>
</evidence>
<keyword evidence="5" id="KW-0406">Ion transport</keyword>
<dbReference type="SMART" id="SM00079">
    <property type="entry name" value="PBPe"/>
    <property type="match status" value="1"/>
</dbReference>
<keyword evidence="15" id="KW-1185">Reference proteome</keyword>
<evidence type="ECO:0000256" key="7">
    <source>
        <dbReference type="ARBA" id="ARBA00023170"/>
    </source>
</evidence>
<evidence type="ECO:0000256" key="10">
    <source>
        <dbReference type="ARBA" id="ARBA00023303"/>
    </source>
</evidence>
<evidence type="ECO:0000256" key="1">
    <source>
        <dbReference type="ARBA" id="ARBA00004141"/>
    </source>
</evidence>
<evidence type="ECO:0000256" key="9">
    <source>
        <dbReference type="ARBA" id="ARBA00023286"/>
    </source>
</evidence>
<keyword evidence="3 12" id="KW-0812">Transmembrane</keyword>
<comment type="subcellular location">
    <subcellularLocation>
        <location evidence="1">Membrane</location>
        <topology evidence="1">Multi-pass membrane protein</topology>
    </subcellularLocation>
</comment>
<evidence type="ECO:0000256" key="11">
    <source>
        <dbReference type="SAM" id="MobiDB-lite"/>
    </source>
</evidence>
<keyword evidence="7" id="KW-0675">Receptor</keyword>